<dbReference type="InterPro" id="IPR012337">
    <property type="entry name" value="RNaseH-like_sf"/>
</dbReference>
<dbReference type="Gene3D" id="3.30.420.10">
    <property type="entry name" value="Ribonuclease H-like superfamily/Ribonuclease H"/>
    <property type="match status" value="1"/>
</dbReference>
<comment type="caution">
    <text evidence="2">The sequence shown here is derived from an EMBL/GenBank/DDBJ whole genome shotgun (WGS) entry which is preliminary data.</text>
</comment>
<feature type="domain" description="RNase H type-1" evidence="1">
    <location>
        <begin position="1"/>
        <end position="135"/>
    </location>
</feature>
<organism evidence="2 3">
    <name type="scientific">Nostoc minutum NIES-26</name>
    <dbReference type="NCBI Taxonomy" id="1844469"/>
    <lineage>
        <taxon>Bacteria</taxon>
        <taxon>Bacillati</taxon>
        <taxon>Cyanobacteriota</taxon>
        <taxon>Cyanophyceae</taxon>
        <taxon>Nostocales</taxon>
        <taxon>Nostocaceae</taxon>
        <taxon>Nostoc</taxon>
    </lineage>
</organism>
<dbReference type="EMBL" id="LXQD01000333">
    <property type="protein sequence ID" value="RCJ21093.1"/>
    <property type="molecule type" value="Genomic_DNA"/>
</dbReference>
<evidence type="ECO:0000313" key="3">
    <source>
        <dbReference type="Proteomes" id="UP000252107"/>
    </source>
</evidence>
<dbReference type="SUPFAM" id="SSF53098">
    <property type="entry name" value="Ribonuclease H-like"/>
    <property type="match status" value="1"/>
</dbReference>
<dbReference type="GO" id="GO:0003676">
    <property type="term" value="F:nucleic acid binding"/>
    <property type="evidence" value="ECO:0007669"/>
    <property type="project" value="InterPro"/>
</dbReference>
<dbReference type="PROSITE" id="PS50879">
    <property type="entry name" value="RNASE_H_1"/>
    <property type="match status" value="1"/>
</dbReference>
<dbReference type="InterPro" id="IPR002156">
    <property type="entry name" value="RNaseH_domain"/>
</dbReference>
<sequence length="135" mass="14851">MDETALIYFDGGSRVNPGPAAGAAIIEFAGQRHTFTRYVSDATSNVAEYTGLILGLEKALELGIQQARIMGDSQLVIYQVTGAWKINKLHLRPLCEQARSHLSNFVKHELVWIPREQNTLADAAVNECIDSANTH</sequence>
<dbReference type="PANTHER" id="PTHR46387:SF2">
    <property type="entry name" value="RIBONUCLEASE HI"/>
    <property type="match status" value="1"/>
</dbReference>
<evidence type="ECO:0000313" key="2">
    <source>
        <dbReference type="EMBL" id="RCJ21093.1"/>
    </source>
</evidence>
<reference evidence="2" key="1">
    <citation type="submission" date="2016-04" db="EMBL/GenBank/DDBJ databases">
        <authorList>
            <person name="Tabuchi Yagui T.R."/>
        </authorList>
    </citation>
    <scope>NUCLEOTIDE SEQUENCE [LARGE SCALE GENOMIC DNA]</scope>
    <source>
        <strain evidence="2">NIES-26</strain>
    </source>
</reference>
<dbReference type="PANTHER" id="PTHR46387">
    <property type="entry name" value="POLYNUCLEOTIDYL TRANSFERASE, RIBONUCLEASE H-LIKE SUPERFAMILY PROTEIN"/>
    <property type="match status" value="1"/>
</dbReference>
<dbReference type="GO" id="GO:0004523">
    <property type="term" value="F:RNA-DNA hybrid ribonuclease activity"/>
    <property type="evidence" value="ECO:0007669"/>
    <property type="project" value="InterPro"/>
</dbReference>
<gene>
    <name evidence="2" type="ORF">A6770_30970</name>
</gene>
<dbReference type="AlphaFoldDB" id="A0A367QCV5"/>
<evidence type="ECO:0000259" key="1">
    <source>
        <dbReference type="PROSITE" id="PS50879"/>
    </source>
</evidence>
<proteinExistence type="predicted"/>
<dbReference type="CDD" id="cd09279">
    <property type="entry name" value="RNase_HI_like"/>
    <property type="match status" value="1"/>
</dbReference>
<name>A0A367QCV5_9NOSO</name>
<dbReference type="Pfam" id="PF13456">
    <property type="entry name" value="RVT_3"/>
    <property type="match status" value="1"/>
</dbReference>
<dbReference type="InterPro" id="IPR036397">
    <property type="entry name" value="RNaseH_sf"/>
</dbReference>
<accession>A0A367QCV5</accession>
<protein>
    <recommendedName>
        <fullName evidence="1">RNase H type-1 domain-containing protein</fullName>
    </recommendedName>
</protein>
<keyword evidence="3" id="KW-1185">Reference proteome</keyword>
<dbReference type="Proteomes" id="UP000252107">
    <property type="component" value="Unassembled WGS sequence"/>
</dbReference>